<accession>A0A4S4C0Z4</accession>
<proteinExistence type="predicted"/>
<keyword evidence="2" id="KW-1185">Reference proteome</keyword>
<dbReference type="AlphaFoldDB" id="A0A4S4C0Z4"/>
<protein>
    <submittedName>
        <fullName evidence="1">Asp/Glu/hydantoin racemase</fullName>
    </submittedName>
</protein>
<sequence>MARIGMLTPSSNTVLEPVTCRIMQELPGVTAHFSRIRVTQISLDASSDGQFAASPMLEAAHLLADAKVEALVWNGTSGSWLGLEHDCALCESMERQTGIRATTSALAMKRSYELLGVRRLALVTPYTDDVNGKIAEGCRSFGIECVASLGFGLTVNEQFAGVTEGEIAAMIDMAVRRANPDAVAVVCTNMNAAELAARKEWEYGIPILDSVSVTAWESLRMLGLDTSPLAGRWGRIFSVGR</sequence>
<gene>
    <name evidence="1" type="ORF">E6C55_09395</name>
</gene>
<dbReference type="PANTHER" id="PTHR40267">
    <property type="entry name" value="BLR3294 PROTEIN"/>
    <property type="match status" value="1"/>
</dbReference>
<dbReference type="Gene3D" id="3.40.50.12500">
    <property type="match status" value="1"/>
</dbReference>
<evidence type="ECO:0000313" key="1">
    <source>
        <dbReference type="EMBL" id="THF81313.1"/>
    </source>
</evidence>
<dbReference type="Proteomes" id="UP000310636">
    <property type="component" value="Unassembled WGS sequence"/>
</dbReference>
<dbReference type="RefSeq" id="WP_136369523.1">
    <property type="nucleotide sequence ID" value="NZ_SSOB01000009.1"/>
</dbReference>
<reference evidence="1 2" key="1">
    <citation type="submission" date="2019-04" db="EMBL/GenBank/DDBJ databases">
        <title>Cohnella sp. nov. isolated from preserved vegetables.</title>
        <authorList>
            <person name="Lin S.-Y."/>
            <person name="Hung M.-H."/>
            <person name="Young C.-C."/>
        </authorList>
    </citation>
    <scope>NUCLEOTIDE SEQUENCE [LARGE SCALE GENOMIC DNA]</scope>
    <source>
        <strain evidence="1 2">CC-MHH1044</strain>
    </source>
</reference>
<evidence type="ECO:0000313" key="2">
    <source>
        <dbReference type="Proteomes" id="UP000310636"/>
    </source>
</evidence>
<dbReference type="PIRSF" id="PIRSF015736">
    <property type="entry name" value="MI"/>
    <property type="match status" value="1"/>
</dbReference>
<name>A0A4S4C0Z4_9BACL</name>
<dbReference type="InterPro" id="IPR053714">
    <property type="entry name" value="Iso_Racemase_Enz_sf"/>
</dbReference>
<dbReference type="Pfam" id="PF17645">
    <property type="entry name" value="Amdase"/>
    <property type="match status" value="1"/>
</dbReference>
<organism evidence="1 2">
    <name type="scientific">Cohnella fermenti</name>
    <dbReference type="NCBI Taxonomy" id="2565925"/>
    <lineage>
        <taxon>Bacteria</taxon>
        <taxon>Bacillati</taxon>
        <taxon>Bacillota</taxon>
        <taxon>Bacilli</taxon>
        <taxon>Bacillales</taxon>
        <taxon>Paenibacillaceae</taxon>
        <taxon>Cohnella</taxon>
    </lineage>
</organism>
<dbReference type="PANTHER" id="PTHR40267:SF1">
    <property type="entry name" value="BLR3294 PROTEIN"/>
    <property type="match status" value="1"/>
</dbReference>
<comment type="caution">
    <text evidence="1">The sequence shown here is derived from an EMBL/GenBank/DDBJ whole genome shotgun (WGS) entry which is preliminary data.</text>
</comment>
<dbReference type="OrthoDB" id="483160at2"/>
<dbReference type="InterPro" id="IPR026286">
    <property type="entry name" value="MaiA/AMDase"/>
</dbReference>
<dbReference type="EMBL" id="SSOB01000009">
    <property type="protein sequence ID" value="THF81313.1"/>
    <property type="molecule type" value="Genomic_DNA"/>
</dbReference>